<dbReference type="PROSITE" id="PS50023">
    <property type="entry name" value="LIM_DOMAIN_2"/>
    <property type="match status" value="2"/>
</dbReference>
<gene>
    <name evidence="12" type="ORF">EDS130_LOCUS15292</name>
</gene>
<evidence type="ECO:0000313" key="12">
    <source>
        <dbReference type="EMBL" id="CAF1009121.1"/>
    </source>
</evidence>
<dbReference type="Proteomes" id="UP000663852">
    <property type="component" value="Unassembled WGS sequence"/>
</dbReference>
<protein>
    <recommendedName>
        <fullName evidence="11">LIM zinc-binding domain-containing protein</fullName>
    </recommendedName>
</protein>
<feature type="domain" description="LIM zinc-binding" evidence="11">
    <location>
        <begin position="28"/>
        <end position="89"/>
    </location>
</feature>
<dbReference type="AlphaFoldDB" id="A0A814HGE6"/>
<dbReference type="InterPro" id="IPR001356">
    <property type="entry name" value="HD"/>
</dbReference>
<keyword evidence="7 10" id="KW-0371">Homeobox</keyword>
<dbReference type="GO" id="GO:0046872">
    <property type="term" value="F:metal ion binding"/>
    <property type="evidence" value="ECO:0007669"/>
    <property type="project" value="UniProtKB-KW"/>
</dbReference>
<dbReference type="Pfam" id="PF00046">
    <property type="entry name" value="Homeodomain"/>
    <property type="match status" value="1"/>
</dbReference>
<dbReference type="GO" id="GO:0000977">
    <property type="term" value="F:RNA polymerase II transcription regulatory region sequence-specific DNA binding"/>
    <property type="evidence" value="ECO:0007669"/>
    <property type="project" value="TreeGrafter"/>
</dbReference>
<evidence type="ECO:0000256" key="6">
    <source>
        <dbReference type="ARBA" id="ARBA00023125"/>
    </source>
</evidence>
<accession>A0A814HGE6</accession>
<dbReference type="EMBL" id="CAJNOJ010000064">
    <property type="protein sequence ID" value="CAF1009121.1"/>
    <property type="molecule type" value="Genomic_DNA"/>
</dbReference>
<keyword evidence="3" id="KW-0677">Repeat</keyword>
<keyword evidence="4 9" id="KW-0862">Zinc</keyword>
<dbReference type="InterPro" id="IPR009057">
    <property type="entry name" value="Homeodomain-like_sf"/>
</dbReference>
<dbReference type="SUPFAM" id="SSF46689">
    <property type="entry name" value="Homeodomain-like"/>
    <property type="match status" value="1"/>
</dbReference>
<dbReference type="OrthoDB" id="10068367at2759"/>
<dbReference type="Gene3D" id="2.10.110.10">
    <property type="entry name" value="Cysteine Rich Protein"/>
    <property type="match status" value="2"/>
</dbReference>
<dbReference type="SUPFAM" id="SSF57716">
    <property type="entry name" value="Glucocorticoid receptor-like (DNA-binding domain)"/>
    <property type="match status" value="1"/>
</dbReference>
<proteinExistence type="predicted"/>
<comment type="caution">
    <text evidence="12">The sequence shown here is derived from an EMBL/GenBank/DDBJ whole genome shotgun (WGS) entry which is preliminary data.</text>
</comment>
<dbReference type="GO" id="GO:0030182">
    <property type="term" value="P:neuron differentiation"/>
    <property type="evidence" value="ECO:0007669"/>
    <property type="project" value="TreeGrafter"/>
</dbReference>
<dbReference type="Pfam" id="PF00412">
    <property type="entry name" value="LIM"/>
    <property type="match status" value="2"/>
</dbReference>
<evidence type="ECO:0000259" key="11">
    <source>
        <dbReference type="PROSITE" id="PS50023"/>
    </source>
</evidence>
<dbReference type="GO" id="GO:0000981">
    <property type="term" value="F:DNA-binding transcription factor activity, RNA polymerase II-specific"/>
    <property type="evidence" value="ECO:0007669"/>
    <property type="project" value="TreeGrafter"/>
</dbReference>
<comment type="subcellular location">
    <subcellularLocation>
        <location evidence="1 10">Nucleus</location>
    </subcellularLocation>
</comment>
<evidence type="ECO:0000313" key="13">
    <source>
        <dbReference type="Proteomes" id="UP000663852"/>
    </source>
</evidence>
<keyword evidence="2 9" id="KW-0479">Metal-binding</keyword>
<evidence type="ECO:0000256" key="8">
    <source>
        <dbReference type="ARBA" id="ARBA00023242"/>
    </source>
</evidence>
<keyword evidence="5 9" id="KW-0440">LIM domain</keyword>
<dbReference type="GO" id="GO:0005634">
    <property type="term" value="C:nucleus"/>
    <property type="evidence" value="ECO:0007669"/>
    <property type="project" value="UniProtKB-SubCell"/>
</dbReference>
<evidence type="ECO:0000256" key="9">
    <source>
        <dbReference type="PROSITE-ProRule" id="PRU00125"/>
    </source>
</evidence>
<dbReference type="Gene3D" id="1.10.10.60">
    <property type="entry name" value="Homeodomain-like"/>
    <property type="match status" value="1"/>
</dbReference>
<keyword evidence="8 10" id="KW-0539">Nucleus</keyword>
<name>A0A814HGE6_ADIRI</name>
<evidence type="ECO:0000256" key="3">
    <source>
        <dbReference type="ARBA" id="ARBA00022737"/>
    </source>
</evidence>
<dbReference type="InterPro" id="IPR001781">
    <property type="entry name" value="Znf_LIM"/>
</dbReference>
<evidence type="ECO:0000256" key="1">
    <source>
        <dbReference type="ARBA" id="ARBA00004123"/>
    </source>
</evidence>
<dbReference type="PANTHER" id="PTHR24208:SF127">
    <property type="entry name" value="LIM_HOMEOBOX PROTEIN AWH"/>
    <property type="match status" value="1"/>
</dbReference>
<dbReference type="PANTHER" id="PTHR24208">
    <property type="entry name" value="LIM/HOMEOBOX PROTEIN LHX"/>
    <property type="match status" value="1"/>
</dbReference>
<evidence type="ECO:0000256" key="2">
    <source>
        <dbReference type="ARBA" id="ARBA00022723"/>
    </source>
</evidence>
<dbReference type="SMART" id="SM00132">
    <property type="entry name" value="LIM"/>
    <property type="match status" value="2"/>
</dbReference>
<evidence type="ECO:0000256" key="7">
    <source>
        <dbReference type="ARBA" id="ARBA00023155"/>
    </source>
</evidence>
<organism evidence="12 13">
    <name type="scientific">Adineta ricciae</name>
    <name type="common">Rotifer</name>
    <dbReference type="NCBI Taxonomy" id="249248"/>
    <lineage>
        <taxon>Eukaryota</taxon>
        <taxon>Metazoa</taxon>
        <taxon>Spiralia</taxon>
        <taxon>Gnathifera</taxon>
        <taxon>Rotifera</taxon>
        <taxon>Eurotatoria</taxon>
        <taxon>Bdelloidea</taxon>
        <taxon>Adinetida</taxon>
        <taxon>Adinetidae</taxon>
        <taxon>Adineta</taxon>
    </lineage>
</organism>
<evidence type="ECO:0000256" key="10">
    <source>
        <dbReference type="RuleBase" id="RU000682"/>
    </source>
</evidence>
<evidence type="ECO:0000256" key="5">
    <source>
        <dbReference type="ARBA" id="ARBA00023038"/>
    </source>
</evidence>
<dbReference type="SMART" id="SM00389">
    <property type="entry name" value="HOX"/>
    <property type="match status" value="1"/>
</dbReference>
<dbReference type="PROSITE" id="PS00478">
    <property type="entry name" value="LIM_DOMAIN_1"/>
    <property type="match status" value="2"/>
</dbReference>
<sequence>MMDERRVKKLTEQLSYNRQMYREEVECFYCNVCRRGITDEFYLRAGPKIYHEACLQCSVCQQHLDEQSTCFFKGTRIVCRQDYYRYFVHKCPKCDRLISPNDWIRRACDYVYHLTCFACYTCERQLSTGEEYSLDNGHILCKTHVIDGNDDKNDDQKQNRTKRIRTAFSEEQLQVLQASFEIDQNPDGQELEHISQIIEHSSSTEEDPHREHDRLVVVVIVQFQTTVKRTDIDMHQVALLRRKDRLQ</sequence>
<evidence type="ECO:0000256" key="4">
    <source>
        <dbReference type="ARBA" id="ARBA00022833"/>
    </source>
</evidence>
<keyword evidence="6 10" id="KW-0238">DNA-binding</keyword>
<dbReference type="InterPro" id="IPR050453">
    <property type="entry name" value="LIM_Homeobox_TF"/>
</dbReference>
<reference evidence="12" key="1">
    <citation type="submission" date="2021-02" db="EMBL/GenBank/DDBJ databases">
        <authorList>
            <person name="Nowell W R."/>
        </authorList>
    </citation>
    <scope>NUCLEOTIDE SEQUENCE</scope>
</reference>
<feature type="domain" description="LIM zinc-binding" evidence="11">
    <location>
        <begin position="90"/>
        <end position="151"/>
    </location>
</feature>